<dbReference type="PROSITE" id="PS51782">
    <property type="entry name" value="LYSM"/>
    <property type="match status" value="1"/>
</dbReference>
<gene>
    <name evidence="2" type="ORF">ACFP2T_07615</name>
</gene>
<dbReference type="InterPro" id="IPR018392">
    <property type="entry name" value="LysM"/>
</dbReference>
<evidence type="ECO:0000259" key="1">
    <source>
        <dbReference type="PROSITE" id="PS51782"/>
    </source>
</evidence>
<dbReference type="Proteomes" id="UP001596203">
    <property type="component" value="Unassembled WGS sequence"/>
</dbReference>
<dbReference type="Pfam" id="PF19266">
    <property type="entry name" value="CIS_tube"/>
    <property type="match status" value="1"/>
</dbReference>
<dbReference type="CDD" id="cd00118">
    <property type="entry name" value="LysM"/>
    <property type="match status" value="1"/>
</dbReference>
<organism evidence="2 3">
    <name type="scientific">Plantactinospora solaniradicis</name>
    <dbReference type="NCBI Taxonomy" id="1723736"/>
    <lineage>
        <taxon>Bacteria</taxon>
        <taxon>Bacillati</taxon>
        <taxon>Actinomycetota</taxon>
        <taxon>Actinomycetes</taxon>
        <taxon>Micromonosporales</taxon>
        <taxon>Micromonosporaceae</taxon>
        <taxon>Plantactinospora</taxon>
    </lineage>
</organism>
<dbReference type="InterPro" id="IPR045361">
    <property type="entry name" value="CIS_tube_prot_N"/>
</dbReference>
<name>A0ABW1K526_9ACTN</name>
<protein>
    <submittedName>
        <fullName evidence="2">LysM peptidoglycan-binding domain-containing protein</fullName>
    </submittedName>
</protein>
<dbReference type="InterPro" id="IPR036779">
    <property type="entry name" value="LysM_dom_sf"/>
</dbReference>
<proteinExistence type="predicted"/>
<comment type="caution">
    <text evidence="2">The sequence shown here is derived from an EMBL/GenBank/DDBJ whole genome shotgun (WGS) entry which is preliminary data.</text>
</comment>
<keyword evidence="3" id="KW-1185">Reference proteome</keyword>
<accession>A0ABW1K526</accession>
<dbReference type="Pfam" id="PF01476">
    <property type="entry name" value="LysM"/>
    <property type="match status" value="1"/>
</dbReference>
<dbReference type="RefSeq" id="WP_377419068.1">
    <property type="nucleotide sequence ID" value="NZ_JBHSPR010000007.1"/>
</dbReference>
<feature type="domain" description="LysM" evidence="1">
    <location>
        <begin position="166"/>
        <end position="213"/>
    </location>
</feature>
<reference evidence="3" key="1">
    <citation type="journal article" date="2019" name="Int. J. Syst. Evol. Microbiol.">
        <title>The Global Catalogue of Microorganisms (GCM) 10K type strain sequencing project: providing services to taxonomists for standard genome sequencing and annotation.</title>
        <authorList>
            <consortium name="The Broad Institute Genomics Platform"/>
            <consortium name="The Broad Institute Genome Sequencing Center for Infectious Disease"/>
            <person name="Wu L."/>
            <person name="Ma J."/>
        </authorList>
    </citation>
    <scope>NUCLEOTIDE SEQUENCE [LARGE SCALE GENOMIC DNA]</scope>
    <source>
        <strain evidence="3">ZS-35-S2</strain>
    </source>
</reference>
<evidence type="ECO:0000313" key="3">
    <source>
        <dbReference type="Proteomes" id="UP001596203"/>
    </source>
</evidence>
<dbReference type="SMART" id="SM00257">
    <property type="entry name" value="LysM"/>
    <property type="match status" value="1"/>
</dbReference>
<dbReference type="Gene3D" id="3.10.350.10">
    <property type="entry name" value="LysM domain"/>
    <property type="match status" value="1"/>
</dbReference>
<dbReference type="EMBL" id="JBHSPR010000007">
    <property type="protein sequence ID" value="MFC6016059.1"/>
    <property type="molecule type" value="Genomic_DNA"/>
</dbReference>
<sequence length="222" mass="24624">MAGPEKAYLRSESGVEIRCLFNPAELTIAKANSWKPSEAKGRNAPEMRFQGGQSGTLSLNLMLDTTDTGTDVAVHTNALLDLMKVDENLAGSDPQTNSARPPWVKFHWGKLHSFKAIVERMQVKFTYFASDGMPLRAKAELLLRQYHDEEIRPLQNPTSHTPTLHSVHRVVRGETLDRIAASHYADPSRWRLIAEANGVVDPLAVPAGSLLVIPELPVRRRG</sequence>
<evidence type="ECO:0000313" key="2">
    <source>
        <dbReference type="EMBL" id="MFC6016059.1"/>
    </source>
</evidence>